<gene>
    <name evidence="2" type="ORF">AaeL_AAEL007053</name>
</gene>
<dbReference type="PaxDb" id="7159-AAEL007053-PB"/>
<evidence type="ECO:0000313" key="2">
    <source>
        <dbReference type="EMBL" id="EAT41271.1"/>
    </source>
</evidence>
<name>Q173R7_AEDAE</name>
<evidence type="ECO:0000313" key="3">
    <source>
        <dbReference type="Proteomes" id="UP000682892"/>
    </source>
</evidence>
<dbReference type="HOGENOM" id="CLU_107286_0_0_1"/>
<dbReference type="PhylomeDB" id="Q173R7"/>
<dbReference type="AlphaFoldDB" id="Q173R7"/>
<accession>Q173R7</accession>
<reference evidence="2" key="1">
    <citation type="submission" date="2005-10" db="EMBL/GenBank/DDBJ databases">
        <authorList>
            <person name="Loftus B.J."/>
            <person name="Nene V.M."/>
            <person name="Hannick L.I."/>
            <person name="Bidwell S."/>
            <person name="Haas B."/>
            <person name="Amedeo P."/>
            <person name="Orvis J."/>
            <person name="Wortman J.R."/>
            <person name="White O.R."/>
            <person name="Salzberg S."/>
            <person name="Shumway M."/>
            <person name="Koo H."/>
            <person name="Zhao Y."/>
            <person name="Holmes M."/>
            <person name="Miller J."/>
            <person name="Schatz M."/>
            <person name="Pop M."/>
            <person name="Pai G."/>
            <person name="Utterback T."/>
            <person name="Rogers Y.-H."/>
            <person name="Kravitz S."/>
            <person name="Fraser C.M."/>
        </authorList>
    </citation>
    <scope>NUCLEOTIDE SEQUENCE</scope>
    <source>
        <strain evidence="2">Liverpool</strain>
    </source>
</reference>
<proteinExistence type="predicted"/>
<reference evidence="2" key="2">
    <citation type="journal article" date="2007" name="Science">
        <title>Genome sequence of Aedes aegypti, a major arbovirus vector.</title>
        <authorList>
            <person name="Nene V."/>
            <person name="Wortman J.R."/>
            <person name="Lawson D."/>
            <person name="Haas B."/>
            <person name="Kodira C."/>
            <person name="Tu Z.J."/>
            <person name="Loftus B."/>
            <person name="Xi Z."/>
            <person name="Megy K."/>
            <person name="Grabherr M."/>
            <person name="Ren Q."/>
            <person name="Zdobnov E.M."/>
            <person name="Lobo N.F."/>
            <person name="Campbell K.S."/>
            <person name="Brown S.E."/>
            <person name="Bonaldo M.F."/>
            <person name="Zhu J."/>
            <person name="Sinkins S.P."/>
            <person name="Hogenkamp D.G."/>
            <person name="Amedeo P."/>
            <person name="Arensburger P."/>
            <person name="Atkinson P.W."/>
            <person name="Bidwell S."/>
            <person name="Biedler J."/>
            <person name="Birney E."/>
            <person name="Bruggner R.V."/>
            <person name="Costas J."/>
            <person name="Coy M.R."/>
            <person name="Crabtree J."/>
            <person name="Crawford M."/>
            <person name="Debruyn B."/>
            <person name="Decaprio D."/>
            <person name="Eiglmeier K."/>
            <person name="Eisenstadt E."/>
            <person name="El-Dorry H."/>
            <person name="Gelbart W.M."/>
            <person name="Gomes S.L."/>
            <person name="Hammond M."/>
            <person name="Hannick L.I."/>
            <person name="Hogan J.R."/>
            <person name="Holmes M.H."/>
            <person name="Jaffe D."/>
            <person name="Johnston J.S."/>
            <person name="Kennedy R.C."/>
            <person name="Koo H."/>
            <person name="Kravitz S."/>
            <person name="Kriventseva E.V."/>
            <person name="Kulp D."/>
            <person name="Labutti K."/>
            <person name="Lee E."/>
            <person name="Li S."/>
            <person name="Lovin D.D."/>
            <person name="Mao C."/>
            <person name="Mauceli E."/>
            <person name="Menck C.F."/>
            <person name="Miller J.R."/>
            <person name="Montgomery P."/>
            <person name="Mori A."/>
            <person name="Nascimento A.L."/>
            <person name="Naveira H.F."/>
            <person name="Nusbaum C."/>
            <person name="O'leary S."/>
            <person name="Orvis J."/>
            <person name="Pertea M."/>
            <person name="Quesneville H."/>
            <person name="Reidenbach K.R."/>
            <person name="Rogers Y.H."/>
            <person name="Roth C.W."/>
            <person name="Schneider J.R."/>
            <person name="Schatz M."/>
            <person name="Shumway M."/>
            <person name="Stanke M."/>
            <person name="Stinson E.O."/>
            <person name="Tubio J.M."/>
            <person name="Vanzee J.P."/>
            <person name="Verjovski-Almeida S."/>
            <person name="Werner D."/>
            <person name="White O."/>
            <person name="Wyder S."/>
            <person name="Zeng Q."/>
            <person name="Zhao Q."/>
            <person name="Zhao Y."/>
            <person name="Hill C.A."/>
            <person name="Raikhel A.S."/>
            <person name="Soares M.B."/>
            <person name="Knudson D.L."/>
            <person name="Lee N.H."/>
            <person name="Galagan J."/>
            <person name="Salzberg S.L."/>
            <person name="Paulsen I.T."/>
            <person name="Dimopoulos G."/>
            <person name="Collins F.H."/>
            <person name="Birren B."/>
            <person name="Fraser-Liggett C.M."/>
            <person name="Severson D.W."/>
        </authorList>
    </citation>
    <scope>NUCLEOTIDE SEQUENCE [LARGE SCALE GENOMIC DNA]</scope>
    <source>
        <strain evidence="2">Liverpool</strain>
    </source>
</reference>
<dbReference type="KEGG" id="aag:5568689"/>
<organism evidence="2 3">
    <name type="scientific">Aedes aegypti</name>
    <name type="common">Yellowfever mosquito</name>
    <name type="synonym">Culex aegypti</name>
    <dbReference type="NCBI Taxonomy" id="7159"/>
    <lineage>
        <taxon>Eukaryota</taxon>
        <taxon>Metazoa</taxon>
        <taxon>Ecdysozoa</taxon>
        <taxon>Arthropoda</taxon>
        <taxon>Hexapoda</taxon>
        <taxon>Insecta</taxon>
        <taxon>Pterygota</taxon>
        <taxon>Neoptera</taxon>
        <taxon>Endopterygota</taxon>
        <taxon>Diptera</taxon>
        <taxon>Nematocera</taxon>
        <taxon>Culicoidea</taxon>
        <taxon>Culicidae</taxon>
        <taxon>Culicinae</taxon>
        <taxon>Aedini</taxon>
        <taxon>Aedes</taxon>
        <taxon>Stegomyia</taxon>
    </lineage>
</organism>
<evidence type="ECO:0000256" key="1">
    <source>
        <dbReference type="SAM" id="MobiDB-lite"/>
    </source>
</evidence>
<dbReference type="Proteomes" id="UP000682892">
    <property type="component" value="Chromosome 3"/>
</dbReference>
<dbReference type="OrthoDB" id="7765304at2759"/>
<feature type="region of interest" description="Disordered" evidence="1">
    <location>
        <begin position="1"/>
        <end position="30"/>
    </location>
</feature>
<feature type="region of interest" description="Disordered" evidence="1">
    <location>
        <begin position="101"/>
        <end position="160"/>
    </location>
</feature>
<feature type="compositionally biased region" description="Basic and acidic residues" evidence="1">
    <location>
        <begin position="16"/>
        <end position="30"/>
    </location>
</feature>
<dbReference type="EMBL" id="CH477418">
    <property type="protein sequence ID" value="EAT41271.1"/>
    <property type="molecule type" value="Genomic_DNA"/>
</dbReference>
<reference evidence="2" key="3">
    <citation type="submission" date="2012-09" db="EMBL/GenBank/DDBJ databases">
        <authorList>
            <consortium name="VectorBase"/>
        </authorList>
    </citation>
    <scope>NUCLEOTIDE SEQUENCE</scope>
    <source>
        <strain evidence="2">Liverpool</strain>
    </source>
</reference>
<sequence length="225" mass="25355">MPKKGHRKNSKKMKHQNQENEARSAEKKQLKEMLIERDLFRPGMKIREMRELCTAIEESMLDHELLQRSNQFNGSFRDEDLNQRILRDFALLENPASSEKLNFISDPATPPTNASPPKFTGRRPSPNMSEFPPLTSPIAGKAPSGPCSKPSDSDSDGDYYSPEFPGPCCRISHVVQVEVHPEPRAYDCNGDDDKQLRWIASPGIKSSPRLVKPSAKAWDAIDEVP</sequence>
<protein>
    <submittedName>
        <fullName evidence="2">AAEL007053-PB</fullName>
    </submittedName>
</protein>
<dbReference type="VEuPathDB" id="VectorBase:AAEL007053"/>
<feature type="compositionally biased region" description="Basic residues" evidence="1">
    <location>
        <begin position="1"/>
        <end position="15"/>
    </location>
</feature>
<dbReference type="eggNOG" id="ENOG502TKVY">
    <property type="taxonomic scope" value="Eukaryota"/>
</dbReference>
<dbReference type="OMA" id="CCRISHV"/>